<name>A0A183U3T2_TOXCA</name>
<dbReference type="AlphaFoldDB" id="A0A183U3T2"/>
<evidence type="ECO:0000313" key="2">
    <source>
        <dbReference type="EMBL" id="VDM28869.1"/>
    </source>
</evidence>
<evidence type="ECO:0000313" key="3">
    <source>
        <dbReference type="Proteomes" id="UP000050794"/>
    </source>
</evidence>
<sequence length="99" mass="11321">MRVCGNKDTVIIEQKMDAASHGTAEYGRGELFSLDELLQQIRALAFERFDCPLCQSFFMSRFECAEHIALVHPMARIERPLFCEVNPSFVAIKQHIGYP</sequence>
<dbReference type="EMBL" id="UYWY01003783">
    <property type="protein sequence ID" value="VDM28869.1"/>
    <property type="molecule type" value="Genomic_DNA"/>
</dbReference>
<dbReference type="WBParaSite" id="TCNE_0000315201-mRNA-1">
    <property type="protein sequence ID" value="TCNE_0000315201-mRNA-1"/>
    <property type="gene ID" value="TCNE_0000315201"/>
</dbReference>
<accession>A0A183U3T2</accession>
<evidence type="ECO:0000259" key="1">
    <source>
        <dbReference type="PROSITE" id="PS00028"/>
    </source>
</evidence>
<keyword evidence="3" id="KW-1185">Reference proteome</keyword>
<evidence type="ECO:0000313" key="4">
    <source>
        <dbReference type="WBParaSite" id="TCNE_0000315201-mRNA-1"/>
    </source>
</evidence>
<gene>
    <name evidence="2" type="ORF">TCNE_LOCUS3152</name>
</gene>
<organism evidence="3 4">
    <name type="scientific">Toxocara canis</name>
    <name type="common">Canine roundworm</name>
    <dbReference type="NCBI Taxonomy" id="6265"/>
    <lineage>
        <taxon>Eukaryota</taxon>
        <taxon>Metazoa</taxon>
        <taxon>Ecdysozoa</taxon>
        <taxon>Nematoda</taxon>
        <taxon>Chromadorea</taxon>
        <taxon>Rhabditida</taxon>
        <taxon>Spirurina</taxon>
        <taxon>Ascaridomorpha</taxon>
        <taxon>Ascaridoidea</taxon>
        <taxon>Toxocaridae</taxon>
        <taxon>Toxocara</taxon>
    </lineage>
</organism>
<feature type="domain" description="C2H2-type" evidence="1">
    <location>
        <begin position="51"/>
        <end position="72"/>
    </location>
</feature>
<protein>
    <submittedName>
        <fullName evidence="4">C2H2-type domain-containing protein</fullName>
    </submittedName>
</protein>
<dbReference type="InterPro" id="IPR013087">
    <property type="entry name" value="Znf_C2H2_type"/>
</dbReference>
<reference evidence="4" key="1">
    <citation type="submission" date="2016-06" db="UniProtKB">
        <authorList>
            <consortium name="WormBaseParasite"/>
        </authorList>
    </citation>
    <scope>IDENTIFICATION</scope>
</reference>
<dbReference type="PROSITE" id="PS00028">
    <property type="entry name" value="ZINC_FINGER_C2H2_1"/>
    <property type="match status" value="1"/>
</dbReference>
<proteinExistence type="predicted"/>
<reference evidence="2 3" key="2">
    <citation type="submission" date="2018-11" db="EMBL/GenBank/DDBJ databases">
        <authorList>
            <consortium name="Pathogen Informatics"/>
        </authorList>
    </citation>
    <scope>NUCLEOTIDE SEQUENCE [LARGE SCALE GENOMIC DNA]</scope>
</reference>
<dbReference type="Proteomes" id="UP000050794">
    <property type="component" value="Unassembled WGS sequence"/>
</dbReference>